<reference evidence="3" key="2">
    <citation type="submission" date="2025-09" db="UniProtKB">
        <authorList>
            <consortium name="Ensembl"/>
        </authorList>
    </citation>
    <scope>IDENTIFICATION</scope>
</reference>
<evidence type="ECO:0000256" key="2">
    <source>
        <dbReference type="SAM" id="SignalP"/>
    </source>
</evidence>
<keyword evidence="1" id="KW-0472">Membrane</keyword>
<keyword evidence="1" id="KW-1133">Transmembrane helix</keyword>
<evidence type="ECO:0000313" key="3">
    <source>
        <dbReference type="Ensembl" id="ENSHCOP00000000130.1"/>
    </source>
</evidence>
<feature type="chain" id="PRO_5018559841" evidence="2">
    <location>
        <begin position="23"/>
        <end position="71"/>
    </location>
</feature>
<keyword evidence="4" id="KW-1185">Reference proteome</keyword>
<organism evidence="3 4">
    <name type="scientific">Hippocampus comes</name>
    <name type="common">Tiger tail seahorse</name>
    <dbReference type="NCBI Taxonomy" id="109280"/>
    <lineage>
        <taxon>Eukaryota</taxon>
        <taxon>Metazoa</taxon>
        <taxon>Chordata</taxon>
        <taxon>Craniata</taxon>
        <taxon>Vertebrata</taxon>
        <taxon>Euteleostomi</taxon>
        <taxon>Actinopterygii</taxon>
        <taxon>Neopterygii</taxon>
        <taxon>Teleostei</taxon>
        <taxon>Neoteleostei</taxon>
        <taxon>Acanthomorphata</taxon>
        <taxon>Syngnathiaria</taxon>
        <taxon>Syngnathiformes</taxon>
        <taxon>Syngnathoidei</taxon>
        <taxon>Syngnathidae</taxon>
        <taxon>Hippocampus</taxon>
    </lineage>
</organism>
<proteinExistence type="predicted"/>
<keyword evidence="1" id="KW-0812">Transmembrane</keyword>
<evidence type="ECO:0000313" key="4">
    <source>
        <dbReference type="Proteomes" id="UP000264820"/>
    </source>
</evidence>
<protein>
    <submittedName>
        <fullName evidence="3">Uncharacterized protein</fullName>
    </submittedName>
</protein>
<dbReference type="AlphaFoldDB" id="A0A3Q2X7M2"/>
<accession>A0A3Q2X7M2</accession>
<dbReference type="Proteomes" id="UP000264820">
    <property type="component" value="Unplaced"/>
</dbReference>
<feature type="transmembrane region" description="Helical" evidence="1">
    <location>
        <begin position="46"/>
        <end position="65"/>
    </location>
</feature>
<evidence type="ECO:0000256" key="1">
    <source>
        <dbReference type="SAM" id="Phobius"/>
    </source>
</evidence>
<keyword evidence="2" id="KW-0732">Signal</keyword>
<dbReference type="Ensembl" id="ENSHCOT00000014295.1">
    <property type="protein sequence ID" value="ENSHCOP00000000130.1"/>
    <property type="gene ID" value="ENSHCOG00000000882.1"/>
</dbReference>
<reference evidence="3" key="1">
    <citation type="submission" date="2025-08" db="UniProtKB">
        <authorList>
            <consortium name="Ensembl"/>
        </authorList>
    </citation>
    <scope>IDENTIFICATION</scope>
</reference>
<feature type="signal peptide" evidence="2">
    <location>
        <begin position="1"/>
        <end position="22"/>
    </location>
</feature>
<sequence>MDRSCRLIMSGLLMGLMTSALSVCASRQMQAQQGYGWLFWSLINQLHFGFVKLIVLNCLLLPGWARSLPLH</sequence>
<name>A0A3Q2X7M2_HIPCM</name>